<evidence type="ECO:0000313" key="3">
    <source>
        <dbReference type="Proteomes" id="UP000222564"/>
    </source>
</evidence>
<name>A0A2C6MC78_9FIRM</name>
<dbReference type="Pfam" id="PF01548">
    <property type="entry name" value="DEDD_Tnp_IS110"/>
    <property type="match status" value="1"/>
</dbReference>
<dbReference type="InterPro" id="IPR002525">
    <property type="entry name" value="Transp_IS110-like_N"/>
</dbReference>
<comment type="caution">
    <text evidence="2">The sequence shown here is derived from an EMBL/GenBank/DDBJ whole genome shotgun (WGS) entry which is preliminary data.</text>
</comment>
<dbReference type="PANTHER" id="PTHR33055:SF15">
    <property type="entry name" value="TRANSPOSASE-RELATED"/>
    <property type="match status" value="1"/>
</dbReference>
<evidence type="ECO:0000313" key="2">
    <source>
        <dbReference type="EMBL" id="PHJ36806.1"/>
    </source>
</evidence>
<dbReference type="GO" id="GO:0003677">
    <property type="term" value="F:DNA binding"/>
    <property type="evidence" value="ECO:0007669"/>
    <property type="project" value="InterPro"/>
</dbReference>
<reference evidence="2 3" key="1">
    <citation type="submission" date="2013-09" db="EMBL/GenBank/DDBJ databases">
        <title>Biodegradation of hydrocarbons in the deep terrestrial subsurface : characterization of a microbial consortium composed of two Desulfotomaculum species originating from a deep geological formation.</title>
        <authorList>
            <person name="Aullo T."/>
            <person name="Berlendis S."/>
            <person name="Lascourreges J.-F."/>
            <person name="Dessort D."/>
            <person name="Saint-Laurent S."/>
            <person name="Schraauwers B."/>
            <person name="Mas J."/>
            <person name="Magot M."/>
            <person name="Ranchou-Peyruse A."/>
        </authorList>
    </citation>
    <scope>NUCLEOTIDE SEQUENCE [LARGE SCALE GENOMIC DNA]</scope>
    <source>
        <strain evidence="2 3">Bs107</strain>
    </source>
</reference>
<protein>
    <submittedName>
        <fullName evidence="2">Transposase IS111</fullName>
    </submittedName>
</protein>
<dbReference type="GO" id="GO:0004803">
    <property type="term" value="F:transposase activity"/>
    <property type="evidence" value="ECO:0007669"/>
    <property type="project" value="InterPro"/>
</dbReference>
<accession>A0A2C6MC78</accession>
<feature type="domain" description="Transposase IS110-like N-terminal" evidence="1">
    <location>
        <begin position="4"/>
        <end position="115"/>
    </location>
</feature>
<sequence length="144" mass="16490">MTDDLISMVDWLKTKGCTHVAMESTGSYWKPIYNLLELEDIQPMVVNAKHIKNVPGRKTDVKDAEWIAGLLRHGLLQGSYIPSREQRELRELIRYRRSLIEERAREINRIQKVLECANIKLSSVASDVLGKSGRAMIEAIIEND</sequence>
<keyword evidence="3" id="KW-1185">Reference proteome</keyword>
<dbReference type="PANTHER" id="PTHR33055">
    <property type="entry name" value="TRANSPOSASE FOR INSERTION SEQUENCE ELEMENT IS1111A"/>
    <property type="match status" value="1"/>
</dbReference>
<dbReference type="Proteomes" id="UP000222564">
    <property type="component" value="Unassembled WGS sequence"/>
</dbReference>
<evidence type="ECO:0000259" key="1">
    <source>
        <dbReference type="Pfam" id="PF01548"/>
    </source>
</evidence>
<gene>
    <name evidence="2" type="ORF">P378_20070</name>
</gene>
<dbReference type="EMBL" id="AWQQ01000147">
    <property type="protein sequence ID" value="PHJ36806.1"/>
    <property type="molecule type" value="Genomic_DNA"/>
</dbReference>
<dbReference type="InterPro" id="IPR047650">
    <property type="entry name" value="Transpos_IS110"/>
</dbReference>
<dbReference type="GO" id="GO:0006313">
    <property type="term" value="P:DNA transposition"/>
    <property type="evidence" value="ECO:0007669"/>
    <property type="project" value="InterPro"/>
</dbReference>
<dbReference type="AlphaFoldDB" id="A0A2C6MC78"/>
<proteinExistence type="predicted"/>
<organism evidence="2 3">
    <name type="scientific">Desulforamulus profundi</name>
    <dbReference type="NCBI Taxonomy" id="1383067"/>
    <lineage>
        <taxon>Bacteria</taxon>
        <taxon>Bacillati</taxon>
        <taxon>Bacillota</taxon>
        <taxon>Clostridia</taxon>
        <taxon>Eubacteriales</taxon>
        <taxon>Peptococcaceae</taxon>
        <taxon>Desulforamulus</taxon>
    </lineage>
</organism>